<dbReference type="Proteomes" id="UP001634394">
    <property type="component" value="Unassembled WGS sequence"/>
</dbReference>
<evidence type="ECO:0000313" key="2">
    <source>
        <dbReference type="Proteomes" id="UP001634394"/>
    </source>
</evidence>
<accession>A0ABD3W0T4</accession>
<dbReference type="EMBL" id="JBJQND010000009">
    <property type="protein sequence ID" value="KAL3867026.1"/>
    <property type="molecule type" value="Genomic_DNA"/>
</dbReference>
<organism evidence="1 2">
    <name type="scientific">Sinanodonta woodiana</name>
    <name type="common">Chinese pond mussel</name>
    <name type="synonym">Anodonta woodiana</name>
    <dbReference type="NCBI Taxonomy" id="1069815"/>
    <lineage>
        <taxon>Eukaryota</taxon>
        <taxon>Metazoa</taxon>
        <taxon>Spiralia</taxon>
        <taxon>Lophotrochozoa</taxon>
        <taxon>Mollusca</taxon>
        <taxon>Bivalvia</taxon>
        <taxon>Autobranchia</taxon>
        <taxon>Heteroconchia</taxon>
        <taxon>Palaeoheterodonta</taxon>
        <taxon>Unionida</taxon>
        <taxon>Unionoidea</taxon>
        <taxon>Unionidae</taxon>
        <taxon>Unioninae</taxon>
        <taxon>Sinanodonta</taxon>
    </lineage>
</organism>
<gene>
    <name evidence="1" type="ORF">ACJMK2_044267</name>
</gene>
<name>A0ABD3W0T4_SINWO</name>
<evidence type="ECO:0000313" key="1">
    <source>
        <dbReference type="EMBL" id="KAL3867026.1"/>
    </source>
</evidence>
<keyword evidence="2" id="KW-1185">Reference proteome</keyword>
<sequence>MEDGNVELNIDKFEFDFFKKLFECAEQSGQHTGIVQKFLRAVDKNINYVTDWNSVFPGSKGFSDAMNNAIEMVSDFSNPSVRSEARTLLGLAYVVIKHQESVIGSGRACSVPEHLIQENEKELEEWKNMKIKLNQYF</sequence>
<comment type="caution">
    <text evidence="1">The sequence shown here is derived from an EMBL/GenBank/DDBJ whole genome shotgun (WGS) entry which is preliminary data.</text>
</comment>
<reference evidence="1 2" key="1">
    <citation type="submission" date="2024-11" db="EMBL/GenBank/DDBJ databases">
        <title>Chromosome-level genome assembly of the freshwater bivalve Anodonta woodiana.</title>
        <authorList>
            <person name="Chen X."/>
        </authorList>
    </citation>
    <scope>NUCLEOTIDE SEQUENCE [LARGE SCALE GENOMIC DNA]</scope>
    <source>
        <strain evidence="1">MN2024</strain>
        <tissue evidence="1">Gills</tissue>
    </source>
</reference>
<protein>
    <submittedName>
        <fullName evidence="1">Uncharacterized protein</fullName>
    </submittedName>
</protein>
<proteinExistence type="predicted"/>
<dbReference type="AlphaFoldDB" id="A0ABD3W0T4"/>